<keyword evidence="2" id="KW-0547">Nucleotide-binding</keyword>
<dbReference type="GO" id="GO:0016887">
    <property type="term" value="F:ATP hydrolysis activity"/>
    <property type="evidence" value="ECO:0007669"/>
    <property type="project" value="InterPro"/>
</dbReference>
<dbReference type="PANTHER" id="PTHR43581">
    <property type="entry name" value="ATP/GTP PHOSPHATASE"/>
    <property type="match status" value="1"/>
</dbReference>
<gene>
    <name evidence="2" type="ORF">E8Q35_06680</name>
</gene>
<keyword evidence="2" id="KW-0067">ATP-binding</keyword>
<dbReference type="InterPro" id="IPR003959">
    <property type="entry name" value="ATPase_AAA_core"/>
</dbReference>
<comment type="caution">
    <text evidence="2">The sequence shown here is derived from an EMBL/GenBank/DDBJ whole genome shotgun (WGS) entry which is preliminary data.</text>
</comment>
<proteinExistence type="predicted"/>
<dbReference type="Pfam" id="PF13304">
    <property type="entry name" value="AAA_21"/>
    <property type="match status" value="1"/>
</dbReference>
<sequence length="482" mass="54851">MFKVKKFKQALVSENYPIFSLSHDNWDDFGTKCTFHLHYHKSQLESFLIGEVKILQKKEDTTELPSEFHSLNDKYISLGQDIDYYSNLINIIGGSESELILEALNDISWNQNKADGFEGESAYRNSLFRNNSANSAFRFGRSVILGEDFDENFSFKYNSYIDGADGPFTITVDFDENDILPGRIVCVIGRNAVGKTQLLGNLAKDLVQVGRVSQKTVNDKNKRFDGNRPIFNRVITVSYSAFDKFIRPKKPQASYVYCGIRNENGTLSKTSLIENYKKNLLKINELGRKDAWISFMSEILDNSSGDFLDQLKIELDNDANDDALSLLSSGQSILAHFVTALVARIQNNTLVLFDEPETHLHPNAVAHLFNVMNKMLKLYNSFAIIATHSPIVLQEIPRKRVILLTREGNSTISTNMQFETFGENISELTKHVFDTVTIPNYYKSVLKRLSNRFSFEQVNELFENNLSFNAKAYLLAQYGDTI</sequence>
<evidence type="ECO:0000313" key="3">
    <source>
        <dbReference type="Proteomes" id="UP000309618"/>
    </source>
</evidence>
<dbReference type="GO" id="GO:0005524">
    <property type="term" value="F:ATP binding"/>
    <property type="evidence" value="ECO:0007669"/>
    <property type="project" value="UniProtKB-KW"/>
</dbReference>
<dbReference type="SMART" id="SM00382">
    <property type="entry name" value="AAA"/>
    <property type="match status" value="1"/>
</dbReference>
<dbReference type="PANTHER" id="PTHR43581:SF2">
    <property type="entry name" value="EXCINUCLEASE ATPASE SUBUNIT"/>
    <property type="match status" value="1"/>
</dbReference>
<dbReference type="InterPro" id="IPR027417">
    <property type="entry name" value="P-loop_NTPase"/>
</dbReference>
<dbReference type="SUPFAM" id="SSF52540">
    <property type="entry name" value="P-loop containing nucleoside triphosphate hydrolases"/>
    <property type="match status" value="1"/>
</dbReference>
<evidence type="ECO:0000259" key="1">
    <source>
        <dbReference type="SMART" id="SM00382"/>
    </source>
</evidence>
<dbReference type="RefSeq" id="WP_081990687.1">
    <property type="nucleotide sequence ID" value="NZ_NKVZ01000050.1"/>
</dbReference>
<feature type="domain" description="AAA+ ATPase" evidence="1">
    <location>
        <begin position="181"/>
        <end position="407"/>
    </location>
</feature>
<organism evidence="2 3">
    <name type="scientific">Aeromonas veronii</name>
    <dbReference type="NCBI Taxonomy" id="654"/>
    <lineage>
        <taxon>Bacteria</taxon>
        <taxon>Pseudomonadati</taxon>
        <taxon>Pseudomonadota</taxon>
        <taxon>Gammaproteobacteria</taxon>
        <taxon>Aeromonadales</taxon>
        <taxon>Aeromonadaceae</taxon>
        <taxon>Aeromonas</taxon>
    </lineage>
</organism>
<dbReference type="EMBL" id="SSUX01000003">
    <property type="protein sequence ID" value="THJ46656.1"/>
    <property type="molecule type" value="Genomic_DNA"/>
</dbReference>
<protein>
    <submittedName>
        <fullName evidence="2">ATP-binding protein</fullName>
    </submittedName>
</protein>
<dbReference type="Proteomes" id="UP000309618">
    <property type="component" value="Unassembled WGS sequence"/>
</dbReference>
<name>A0A4S5CTQ6_AERVE</name>
<evidence type="ECO:0000313" key="2">
    <source>
        <dbReference type="EMBL" id="THJ46656.1"/>
    </source>
</evidence>
<dbReference type="InterPro" id="IPR003593">
    <property type="entry name" value="AAA+_ATPase"/>
</dbReference>
<accession>A0A4S5CTQ6</accession>
<dbReference type="InterPro" id="IPR051396">
    <property type="entry name" value="Bact_Antivir_Def_Nuclease"/>
</dbReference>
<reference evidence="2 3" key="1">
    <citation type="submission" date="2019-04" db="EMBL/GenBank/DDBJ databases">
        <title>Comparative genomics of Aeromonas veronii strains pathogenic to fish.</title>
        <authorList>
            <person name="Cascarano M.C."/>
            <person name="Smyrli M."/>
            <person name="Katharios P."/>
        </authorList>
    </citation>
    <scope>NUCLEOTIDE SEQUENCE [LARGE SCALE GENOMIC DNA]</scope>
    <source>
        <strain evidence="2 3">XU1</strain>
    </source>
</reference>
<dbReference type="AlphaFoldDB" id="A0A4S5CTQ6"/>
<dbReference type="Gene3D" id="3.40.50.300">
    <property type="entry name" value="P-loop containing nucleotide triphosphate hydrolases"/>
    <property type="match status" value="1"/>
</dbReference>